<keyword evidence="2" id="KW-1185">Reference proteome</keyword>
<dbReference type="Proteomes" id="UP000784294">
    <property type="component" value="Unassembled WGS sequence"/>
</dbReference>
<proteinExistence type="predicted"/>
<accession>A0A3S5BF15</accession>
<evidence type="ECO:0000313" key="2">
    <source>
        <dbReference type="Proteomes" id="UP000784294"/>
    </source>
</evidence>
<organism evidence="1 2">
    <name type="scientific">Protopolystoma xenopodis</name>
    <dbReference type="NCBI Taxonomy" id="117903"/>
    <lineage>
        <taxon>Eukaryota</taxon>
        <taxon>Metazoa</taxon>
        <taxon>Spiralia</taxon>
        <taxon>Lophotrochozoa</taxon>
        <taxon>Platyhelminthes</taxon>
        <taxon>Monogenea</taxon>
        <taxon>Polyopisthocotylea</taxon>
        <taxon>Polystomatidea</taxon>
        <taxon>Polystomatidae</taxon>
        <taxon>Protopolystoma</taxon>
    </lineage>
</organism>
<evidence type="ECO:0000313" key="1">
    <source>
        <dbReference type="EMBL" id="VEL42860.1"/>
    </source>
</evidence>
<sequence length="148" mass="16524">MQSKTSVRLLHLPLQLIGLPICGITLTTCCWLSSETDFLTLSFSLSSPPFVLSVCRLLYQSRNRVCRSHCCCGQQQDLLTWHRLSLQSVRTSRDCGKAHYQHSLSLSLSQRLDTLDPSTDSVAMLARSAGAMGHNNNSCCCAVHRRRQ</sequence>
<dbReference type="EMBL" id="CAAALY010277129">
    <property type="protein sequence ID" value="VEL42860.1"/>
    <property type="molecule type" value="Genomic_DNA"/>
</dbReference>
<gene>
    <name evidence="1" type="ORF">PXEA_LOCUS36300</name>
</gene>
<name>A0A3S5BF15_9PLAT</name>
<protein>
    <submittedName>
        <fullName evidence="1">Uncharacterized protein</fullName>
    </submittedName>
</protein>
<dbReference type="AlphaFoldDB" id="A0A3S5BF15"/>
<comment type="caution">
    <text evidence="1">The sequence shown here is derived from an EMBL/GenBank/DDBJ whole genome shotgun (WGS) entry which is preliminary data.</text>
</comment>
<reference evidence="1" key="1">
    <citation type="submission" date="2018-11" db="EMBL/GenBank/DDBJ databases">
        <authorList>
            <consortium name="Pathogen Informatics"/>
        </authorList>
    </citation>
    <scope>NUCLEOTIDE SEQUENCE</scope>
</reference>